<keyword evidence="7" id="KW-0799">Topoisomerase</keyword>
<keyword evidence="8" id="KW-0238">DNA-binding</keyword>
<comment type="cofactor">
    <cofactor evidence="2">
        <name>Mg(2+)</name>
        <dbReference type="ChEBI" id="CHEBI:18420"/>
    </cofactor>
</comment>
<evidence type="ECO:0000256" key="1">
    <source>
        <dbReference type="ARBA" id="ARBA00000185"/>
    </source>
</evidence>
<feature type="compositionally biased region" description="Polar residues" evidence="10">
    <location>
        <begin position="338"/>
        <end position="347"/>
    </location>
</feature>
<evidence type="ECO:0000256" key="5">
    <source>
        <dbReference type="ARBA" id="ARBA00022723"/>
    </source>
</evidence>
<dbReference type="KEGG" id="asau:88175708"/>
<feature type="region of interest" description="Disordered" evidence="10">
    <location>
        <begin position="192"/>
        <end position="211"/>
    </location>
</feature>
<dbReference type="Proteomes" id="UP001338582">
    <property type="component" value="Chromosome 6"/>
</dbReference>
<feature type="compositionally biased region" description="Low complexity" evidence="10">
    <location>
        <begin position="349"/>
        <end position="358"/>
    </location>
</feature>
<dbReference type="InterPro" id="IPR002815">
    <property type="entry name" value="Spo11/TopoVI_A"/>
</dbReference>
<keyword evidence="14" id="KW-1185">Reference proteome</keyword>
<dbReference type="InterPro" id="IPR034136">
    <property type="entry name" value="TOPRIM_Topo6A/Spo11"/>
</dbReference>
<dbReference type="PANTHER" id="PTHR10848">
    <property type="entry name" value="MEIOTIC RECOMBINATION PROTEIN SPO11"/>
    <property type="match status" value="1"/>
</dbReference>
<keyword evidence="5" id="KW-0479">Metal-binding</keyword>
<accession>A0AAX4HFU2</accession>
<comment type="similarity">
    <text evidence="3">Belongs to the TOP6A family.</text>
</comment>
<dbReference type="RefSeq" id="XP_062879646.1">
    <property type="nucleotide sequence ID" value="XM_063023576.1"/>
</dbReference>
<dbReference type="Gene3D" id="1.10.10.10">
    <property type="entry name" value="Winged helix-like DNA-binding domain superfamily/Winged helix DNA-binding domain"/>
    <property type="match status" value="1"/>
</dbReference>
<dbReference type="GeneID" id="88175708"/>
<feature type="domain" description="Topoisomerase 6 subunit A/Spo11 TOPRIM" evidence="12">
    <location>
        <begin position="219"/>
        <end position="290"/>
    </location>
</feature>
<evidence type="ECO:0000256" key="7">
    <source>
        <dbReference type="ARBA" id="ARBA00023029"/>
    </source>
</evidence>
<dbReference type="PRINTS" id="PR01550">
    <property type="entry name" value="TOP6AFAMILY"/>
</dbReference>
<keyword evidence="6" id="KW-0460">Magnesium</keyword>
<dbReference type="PANTHER" id="PTHR10848:SF0">
    <property type="entry name" value="MEIOTIC RECOMBINATION PROTEIN SPO11"/>
    <property type="match status" value="1"/>
</dbReference>
<evidence type="ECO:0000259" key="12">
    <source>
        <dbReference type="Pfam" id="PF21180"/>
    </source>
</evidence>
<dbReference type="GO" id="GO:0046872">
    <property type="term" value="F:metal ion binding"/>
    <property type="evidence" value="ECO:0007669"/>
    <property type="project" value="UniProtKB-KW"/>
</dbReference>
<keyword evidence="9" id="KW-0413">Isomerase</keyword>
<evidence type="ECO:0000256" key="3">
    <source>
        <dbReference type="ARBA" id="ARBA00006559"/>
    </source>
</evidence>
<dbReference type="Pfam" id="PF21180">
    <property type="entry name" value="TOP6A-Spo11_Toprim"/>
    <property type="match status" value="1"/>
</dbReference>
<feature type="region of interest" description="Disordered" evidence="10">
    <location>
        <begin position="338"/>
        <end position="392"/>
    </location>
</feature>
<protein>
    <recommendedName>
        <fullName evidence="4">DNA topoisomerase (ATP-hydrolyzing)</fullName>
        <ecNumber evidence="4">5.6.2.2</ecNumber>
    </recommendedName>
</protein>
<dbReference type="InterPro" id="IPR036078">
    <property type="entry name" value="Spo11/TopoVI_A_sf"/>
</dbReference>
<reference evidence="13 14" key="1">
    <citation type="submission" date="2023-10" db="EMBL/GenBank/DDBJ databases">
        <title>Draft Genome Sequence of Candida saopaulonensis from a very Premature Infant with Sepsis.</title>
        <authorList>
            <person name="Ning Y."/>
            <person name="Dai R."/>
            <person name="Xiao M."/>
            <person name="Xu Y."/>
            <person name="Yan Q."/>
            <person name="Zhang L."/>
        </authorList>
    </citation>
    <scope>NUCLEOTIDE SEQUENCE [LARGE SCALE GENOMIC DNA]</scope>
    <source>
        <strain evidence="13 14">19XY460</strain>
    </source>
</reference>
<sequence>MQHNIVLRAQNPRTSSVFVEAIPAIPPTQQKSSLQRLQLFWNQLRALANGLEDIVIEFPSRKHDLAQKITSPVALVEMAESRAQAKRYSHFIAALDILIIHLKSDGGTTTLRDIYYRNVLAFEGNQANSNNALQTIAGAFSLSMPLDLRILPSPKGLVWGGPNLQINTLRLEFESDYQMIPYIYDHGDENSHHNCSEHSNNSEDSDFSNKNSPNCPEVIVVMEKEAVFKSFCHYTRTLNTSTRVIALTGRGFPDTTTRQFLQMLQSQYPDVPVYVFVDSDVYGIRIFQTYLGKERRSEAQVPILAGVFLFEYTEGWLTIGKKERRLLSRCLQENTHLRTQARPNENRLQQHQTQNQNPQKHHPEHPENIPPKNYNSLQFSHPHPPPNPNLQPITQTHLQVIHRESSRALLLGIKAEMNLLANHPQASQRLNQYFWRKICPQEISPN</sequence>
<gene>
    <name evidence="13" type="ORF">PUMCH_004648</name>
</gene>
<evidence type="ECO:0000313" key="14">
    <source>
        <dbReference type="Proteomes" id="UP001338582"/>
    </source>
</evidence>
<evidence type="ECO:0000256" key="10">
    <source>
        <dbReference type="SAM" id="MobiDB-lite"/>
    </source>
</evidence>
<dbReference type="InterPro" id="IPR036388">
    <property type="entry name" value="WH-like_DNA-bd_sf"/>
</dbReference>
<organism evidence="13 14">
    <name type="scientific">Australozyma saopauloensis</name>
    <dbReference type="NCBI Taxonomy" id="291208"/>
    <lineage>
        <taxon>Eukaryota</taxon>
        <taxon>Fungi</taxon>
        <taxon>Dikarya</taxon>
        <taxon>Ascomycota</taxon>
        <taxon>Saccharomycotina</taxon>
        <taxon>Pichiomycetes</taxon>
        <taxon>Metschnikowiaceae</taxon>
        <taxon>Australozyma</taxon>
    </lineage>
</organism>
<proteinExistence type="inferred from homology"/>
<dbReference type="GO" id="GO:0000706">
    <property type="term" value="P:meiotic DNA double-strand break processing"/>
    <property type="evidence" value="ECO:0007669"/>
    <property type="project" value="TreeGrafter"/>
</dbReference>
<evidence type="ECO:0000313" key="13">
    <source>
        <dbReference type="EMBL" id="WPK27268.1"/>
    </source>
</evidence>
<evidence type="ECO:0000256" key="8">
    <source>
        <dbReference type="ARBA" id="ARBA00023125"/>
    </source>
</evidence>
<dbReference type="GO" id="GO:0003918">
    <property type="term" value="F:DNA topoisomerase type II (double strand cut, ATP-hydrolyzing) activity"/>
    <property type="evidence" value="ECO:0007669"/>
    <property type="project" value="UniProtKB-EC"/>
</dbReference>
<dbReference type="GO" id="GO:0000228">
    <property type="term" value="C:nuclear chromosome"/>
    <property type="evidence" value="ECO:0007669"/>
    <property type="project" value="TreeGrafter"/>
</dbReference>
<comment type="catalytic activity">
    <reaction evidence="1">
        <text>ATP-dependent breakage, passage and rejoining of double-stranded DNA.</text>
        <dbReference type="EC" id="5.6.2.2"/>
    </reaction>
</comment>
<dbReference type="InterPro" id="IPR013049">
    <property type="entry name" value="Spo11/TopoVI_A_N"/>
</dbReference>
<dbReference type="Pfam" id="PF04406">
    <property type="entry name" value="TP6A_N"/>
    <property type="match status" value="1"/>
</dbReference>
<dbReference type="EC" id="5.6.2.2" evidence="4"/>
<dbReference type="Gene3D" id="3.40.1360.10">
    <property type="match status" value="1"/>
</dbReference>
<dbReference type="GO" id="GO:0007131">
    <property type="term" value="P:reciprocal meiotic recombination"/>
    <property type="evidence" value="ECO:0007669"/>
    <property type="project" value="TreeGrafter"/>
</dbReference>
<dbReference type="SUPFAM" id="SSF56726">
    <property type="entry name" value="DNA topoisomerase IV, alpha subunit"/>
    <property type="match status" value="1"/>
</dbReference>
<evidence type="ECO:0000256" key="9">
    <source>
        <dbReference type="ARBA" id="ARBA00023235"/>
    </source>
</evidence>
<evidence type="ECO:0000256" key="6">
    <source>
        <dbReference type="ARBA" id="ARBA00022842"/>
    </source>
</evidence>
<evidence type="ECO:0000259" key="11">
    <source>
        <dbReference type="Pfam" id="PF04406"/>
    </source>
</evidence>
<dbReference type="EMBL" id="CP138899">
    <property type="protein sequence ID" value="WPK27268.1"/>
    <property type="molecule type" value="Genomic_DNA"/>
</dbReference>
<feature type="domain" description="Spo11/DNA topoisomerase VI subunit A N-terminal" evidence="11">
    <location>
        <begin position="99"/>
        <end position="143"/>
    </location>
</feature>
<dbReference type="GO" id="GO:0042138">
    <property type="term" value="P:meiotic DNA double-strand break formation"/>
    <property type="evidence" value="ECO:0007669"/>
    <property type="project" value="TreeGrafter"/>
</dbReference>
<dbReference type="AlphaFoldDB" id="A0AAX4HFU2"/>
<dbReference type="GO" id="GO:0005524">
    <property type="term" value="F:ATP binding"/>
    <property type="evidence" value="ECO:0007669"/>
    <property type="project" value="InterPro"/>
</dbReference>
<evidence type="ECO:0000256" key="2">
    <source>
        <dbReference type="ARBA" id="ARBA00001946"/>
    </source>
</evidence>
<dbReference type="GO" id="GO:0003677">
    <property type="term" value="F:DNA binding"/>
    <property type="evidence" value="ECO:0007669"/>
    <property type="project" value="UniProtKB-KW"/>
</dbReference>
<name>A0AAX4HFU2_9ASCO</name>
<evidence type="ECO:0000256" key="4">
    <source>
        <dbReference type="ARBA" id="ARBA00012895"/>
    </source>
</evidence>